<dbReference type="Pfam" id="PF01451">
    <property type="entry name" value="LMWPc"/>
    <property type="match status" value="1"/>
</dbReference>
<reference evidence="2" key="1">
    <citation type="submission" date="2020-10" db="EMBL/GenBank/DDBJ databases">
        <authorList>
            <person name="Gilroy R."/>
        </authorList>
    </citation>
    <scope>NUCLEOTIDE SEQUENCE</scope>
    <source>
        <strain evidence="2">CHK183-6373</strain>
    </source>
</reference>
<dbReference type="PANTHER" id="PTHR11717">
    <property type="entry name" value="LOW MOLECULAR WEIGHT PROTEIN TYROSINE PHOSPHATASE"/>
    <property type="match status" value="1"/>
</dbReference>
<evidence type="ECO:0000313" key="2">
    <source>
        <dbReference type="EMBL" id="HIV26956.1"/>
    </source>
</evidence>
<dbReference type="Proteomes" id="UP000886884">
    <property type="component" value="Unassembled WGS sequence"/>
</dbReference>
<name>A0A9D1P5H8_9FIRM</name>
<proteinExistence type="predicted"/>
<organism evidence="2 3">
    <name type="scientific">Candidatus Ornithocaccomicrobium faecavium</name>
    <dbReference type="NCBI Taxonomy" id="2840890"/>
    <lineage>
        <taxon>Bacteria</taxon>
        <taxon>Bacillati</taxon>
        <taxon>Bacillota</taxon>
        <taxon>Clostridia</taxon>
        <taxon>Candidatus Ornithocaccomicrobium</taxon>
    </lineage>
</organism>
<dbReference type="SMART" id="SM00226">
    <property type="entry name" value="LMWPc"/>
    <property type="match status" value="1"/>
</dbReference>
<dbReference type="InterPro" id="IPR023485">
    <property type="entry name" value="Ptyr_pPase"/>
</dbReference>
<dbReference type="InterPro" id="IPR036196">
    <property type="entry name" value="Ptyr_pPase_sf"/>
</dbReference>
<feature type="domain" description="Phosphotyrosine protein phosphatase I" evidence="1">
    <location>
        <begin position="1"/>
        <end position="142"/>
    </location>
</feature>
<gene>
    <name evidence="2" type="ORF">IAA64_03225</name>
</gene>
<dbReference type="EMBL" id="DVOT01000058">
    <property type="protein sequence ID" value="HIV26956.1"/>
    <property type="molecule type" value="Genomic_DNA"/>
</dbReference>
<evidence type="ECO:0000259" key="1">
    <source>
        <dbReference type="SMART" id="SM00226"/>
    </source>
</evidence>
<reference evidence="2" key="2">
    <citation type="journal article" date="2021" name="PeerJ">
        <title>Extensive microbial diversity within the chicken gut microbiome revealed by metagenomics and culture.</title>
        <authorList>
            <person name="Gilroy R."/>
            <person name="Ravi A."/>
            <person name="Getino M."/>
            <person name="Pursley I."/>
            <person name="Horton D.L."/>
            <person name="Alikhan N.F."/>
            <person name="Baker D."/>
            <person name="Gharbi K."/>
            <person name="Hall N."/>
            <person name="Watson M."/>
            <person name="Adriaenssens E.M."/>
            <person name="Foster-Nyarko E."/>
            <person name="Jarju S."/>
            <person name="Secka A."/>
            <person name="Antonio M."/>
            <person name="Oren A."/>
            <person name="Chaudhuri R.R."/>
            <person name="La Ragione R."/>
            <person name="Hildebrand F."/>
            <person name="Pallen M.J."/>
        </authorList>
    </citation>
    <scope>NUCLEOTIDE SEQUENCE</scope>
    <source>
        <strain evidence="2">CHK183-6373</strain>
    </source>
</reference>
<accession>A0A9D1P5H8</accession>
<dbReference type="GO" id="GO:0004725">
    <property type="term" value="F:protein tyrosine phosphatase activity"/>
    <property type="evidence" value="ECO:0007669"/>
    <property type="project" value="TreeGrafter"/>
</dbReference>
<evidence type="ECO:0000313" key="3">
    <source>
        <dbReference type="Proteomes" id="UP000886884"/>
    </source>
</evidence>
<dbReference type="AlphaFoldDB" id="A0A9D1P5H8"/>
<dbReference type="PANTHER" id="PTHR11717:SF31">
    <property type="entry name" value="LOW MOLECULAR WEIGHT PROTEIN-TYROSINE-PHOSPHATASE ETP-RELATED"/>
    <property type="match status" value="1"/>
</dbReference>
<protein>
    <submittedName>
        <fullName evidence="2">Low molecular weight protein arginine phosphatase</fullName>
    </submittedName>
</protein>
<dbReference type="InterPro" id="IPR050438">
    <property type="entry name" value="LMW_PTPase"/>
</dbReference>
<comment type="caution">
    <text evidence="2">The sequence shown here is derived from an EMBL/GenBank/DDBJ whole genome shotgun (WGS) entry which is preliminary data.</text>
</comment>
<dbReference type="Gene3D" id="3.40.50.2300">
    <property type="match status" value="1"/>
</dbReference>
<dbReference type="SUPFAM" id="SSF52788">
    <property type="entry name" value="Phosphotyrosine protein phosphatases I"/>
    <property type="match status" value="1"/>
</dbReference>
<sequence>MKIIMVCTANTCRSPMAEVLMRNALLTRKMSGYEVTSAGVFAMTGMPAMYEAIEVMDEYHLDLRYHRAKDFKDVYEPGSLVLCMTPTHLMEVKRMYPNADAHLLTEYAMLPGSVSDPFSLGITSYRRAAADIDRAVNRIADRLQAQSAAPQA</sequence>